<evidence type="ECO:0000313" key="2">
    <source>
        <dbReference type="Proteomes" id="UP000092445"/>
    </source>
</evidence>
<protein>
    <submittedName>
        <fullName evidence="1">Uncharacterized protein</fullName>
    </submittedName>
</protein>
<reference evidence="2" key="1">
    <citation type="submission" date="2014-03" db="EMBL/GenBank/DDBJ databases">
        <authorList>
            <person name="Aksoy S."/>
            <person name="Warren W."/>
            <person name="Wilson R.K."/>
        </authorList>
    </citation>
    <scope>NUCLEOTIDE SEQUENCE [LARGE SCALE GENOMIC DNA]</scope>
    <source>
        <strain evidence="2">IAEA</strain>
    </source>
</reference>
<name>A0A1A9ZQ93_GLOPL</name>
<keyword evidence="2" id="KW-1185">Reference proteome</keyword>
<proteinExistence type="predicted"/>
<reference evidence="1" key="2">
    <citation type="submission" date="2020-05" db="UniProtKB">
        <authorList>
            <consortium name="EnsemblMetazoa"/>
        </authorList>
    </citation>
    <scope>IDENTIFICATION</scope>
    <source>
        <strain evidence="1">IAEA</strain>
    </source>
</reference>
<dbReference type="EnsemblMetazoa" id="GPAI021687-RA">
    <property type="protein sequence ID" value="GPAI021687-PA"/>
    <property type="gene ID" value="GPAI021687"/>
</dbReference>
<accession>A0A1A9ZQ93</accession>
<dbReference type="AlphaFoldDB" id="A0A1A9ZQ93"/>
<dbReference type="Proteomes" id="UP000092445">
    <property type="component" value="Unassembled WGS sequence"/>
</dbReference>
<organism evidence="1 2">
    <name type="scientific">Glossina pallidipes</name>
    <name type="common">Tsetse fly</name>
    <dbReference type="NCBI Taxonomy" id="7398"/>
    <lineage>
        <taxon>Eukaryota</taxon>
        <taxon>Metazoa</taxon>
        <taxon>Ecdysozoa</taxon>
        <taxon>Arthropoda</taxon>
        <taxon>Hexapoda</taxon>
        <taxon>Insecta</taxon>
        <taxon>Pterygota</taxon>
        <taxon>Neoptera</taxon>
        <taxon>Endopterygota</taxon>
        <taxon>Diptera</taxon>
        <taxon>Brachycera</taxon>
        <taxon>Muscomorpha</taxon>
        <taxon>Hippoboscoidea</taxon>
        <taxon>Glossinidae</taxon>
        <taxon>Glossina</taxon>
    </lineage>
</organism>
<evidence type="ECO:0000313" key="1">
    <source>
        <dbReference type="EnsemblMetazoa" id="GPAI021687-PA"/>
    </source>
</evidence>
<sequence length="106" mass="12546">MEHERRVFTLPSANDFMKVSPFHWKDLKLCYLYGKFTKYLEFRMREKWVTPKLRSCVGFLLDEFVNTVTFITVGNFELEKEQLNLSADTPSNIKLKSLSNVMEAKE</sequence>
<dbReference type="VEuPathDB" id="VectorBase:GPAI021687"/>